<comment type="caution">
    <text evidence="2">The sequence shown here is derived from an EMBL/GenBank/DDBJ whole genome shotgun (WGS) entry which is preliminary data.</text>
</comment>
<feature type="region of interest" description="Disordered" evidence="1">
    <location>
        <begin position="148"/>
        <end position="187"/>
    </location>
</feature>
<evidence type="ECO:0000256" key="1">
    <source>
        <dbReference type="SAM" id="MobiDB-lite"/>
    </source>
</evidence>
<evidence type="ECO:0000313" key="2">
    <source>
        <dbReference type="EMBL" id="KAJ7352701.1"/>
    </source>
</evidence>
<gene>
    <name evidence="2" type="ORF">DFH08DRAFT_805882</name>
</gene>
<dbReference type="Proteomes" id="UP001218218">
    <property type="component" value="Unassembled WGS sequence"/>
</dbReference>
<keyword evidence="3" id="KW-1185">Reference proteome</keyword>
<accession>A0AAD7A9L5</accession>
<sequence length="573" mass="62155">MRSAAGCRRGVYVGSARRLKKQARRYTTHPQLRADTIELRRGRQKHKARQWYALSLLANVRMLTGRRLLRRNSRRLFANFEDEFAQLFGGCVGAEPEYKPRVGCFPVDILGNKFEVAGPAKQVVSESPVSVLLFRGVASCGAEQRKASTFAMPQQRSEQNEAAARYPAPSQPAASNTRMPCAATGVPAPQPFDLKHTLGAAGAHPSAPSEVDVQQFFFDTPLWRRAPCSSSKAESASQRKNELEERGEYELAEVIRLSPAGFEPQPSLTEGKGKAPAPTENAAPSVLAIDSAFTALTQLDLSPHPARPLELATQQAQSPTTPFSASSPTERVACAVGGWRALMRWSGARRGVETSYINVKGNYHSAGRRRSARTSVPTTLKQFDSERKSGQQEIPRKGSPYIASETVRTASNVLDFSLRTLSRITSGIPLGGALSGIIESLLEITGRIEQTSVNAQGLVHLAARIGHITPIINDMAHTNPSKGQAIVQELQQVLASMTQDLRDARSKGKLNQFFNSADNASALGRHTMVLNTMIADSTLVTVNEVLRSLYEIEVGQAALAESESMSAGRAGWG</sequence>
<name>A0AAD7A9L5_9AGAR</name>
<organism evidence="2 3">
    <name type="scientific">Mycena albidolilacea</name>
    <dbReference type="NCBI Taxonomy" id="1033008"/>
    <lineage>
        <taxon>Eukaryota</taxon>
        <taxon>Fungi</taxon>
        <taxon>Dikarya</taxon>
        <taxon>Basidiomycota</taxon>
        <taxon>Agaricomycotina</taxon>
        <taxon>Agaricomycetes</taxon>
        <taxon>Agaricomycetidae</taxon>
        <taxon>Agaricales</taxon>
        <taxon>Marasmiineae</taxon>
        <taxon>Mycenaceae</taxon>
        <taxon>Mycena</taxon>
    </lineage>
</organism>
<proteinExistence type="predicted"/>
<feature type="region of interest" description="Disordered" evidence="1">
    <location>
        <begin position="260"/>
        <end position="280"/>
    </location>
</feature>
<dbReference type="AlphaFoldDB" id="A0AAD7A9L5"/>
<protein>
    <submittedName>
        <fullName evidence="2">Uncharacterized protein</fullName>
    </submittedName>
</protein>
<reference evidence="2" key="1">
    <citation type="submission" date="2023-03" db="EMBL/GenBank/DDBJ databases">
        <title>Massive genome expansion in bonnet fungi (Mycena s.s.) driven by repeated elements and novel gene families across ecological guilds.</title>
        <authorList>
            <consortium name="Lawrence Berkeley National Laboratory"/>
            <person name="Harder C.B."/>
            <person name="Miyauchi S."/>
            <person name="Viragh M."/>
            <person name="Kuo A."/>
            <person name="Thoen E."/>
            <person name="Andreopoulos B."/>
            <person name="Lu D."/>
            <person name="Skrede I."/>
            <person name="Drula E."/>
            <person name="Henrissat B."/>
            <person name="Morin E."/>
            <person name="Kohler A."/>
            <person name="Barry K."/>
            <person name="LaButti K."/>
            <person name="Morin E."/>
            <person name="Salamov A."/>
            <person name="Lipzen A."/>
            <person name="Mereny Z."/>
            <person name="Hegedus B."/>
            <person name="Baldrian P."/>
            <person name="Stursova M."/>
            <person name="Weitz H."/>
            <person name="Taylor A."/>
            <person name="Grigoriev I.V."/>
            <person name="Nagy L.G."/>
            <person name="Martin F."/>
            <person name="Kauserud H."/>
        </authorList>
    </citation>
    <scope>NUCLEOTIDE SEQUENCE</scope>
    <source>
        <strain evidence="2">CBHHK002</strain>
    </source>
</reference>
<dbReference type="EMBL" id="JARIHO010000012">
    <property type="protein sequence ID" value="KAJ7352701.1"/>
    <property type="molecule type" value="Genomic_DNA"/>
</dbReference>
<evidence type="ECO:0000313" key="3">
    <source>
        <dbReference type="Proteomes" id="UP001218218"/>
    </source>
</evidence>